<dbReference type="OrthoDB" id="369569at2759"/>
<dbReference type="AlphaFoldDB" id="A0A061B688"/>
<evidence type="ECO:0000256" key="1">
    <source>
        <dbReference type="ARBA" id="ARBA00004477"/>
    </source>
</evidence>
<keyword evidence="13" id="KW-1185">Reference proteome</keyword>
<reference evidence="11" key="1">
    <citation type="journal article" date="2014" name="Genome Announc.">
        <title>Genome sequence of the yeast Cyberlindnera fabianii (Hansenula fabianii).</title>
        <authorList>
            <person name="Freel K.C."/>
            <person name="Sarilar V."/>
            <person name="Neuveglise C."/>
            <person name="Devillers H."/>
            <person name="Friedrich A."/>
            <person name="Schacherer J."/>
        </authorList>
    </citation>
    <scope>NUCLEOTIDE SEQUENCE</scope>
    <source>
        <strain evidence="11">YJS4271</strain>
    </source>
</reference>
<name>A0A061B688_CYBFA</name>
<evidence type="ECO:0000256" key="9">
    <source>
        <dbReference type="SAM" id="MobiDB-lite"/>
    </source>
</evidence>
<evidence type="ECO:0000313" key="12">
    <source>
        <dbReference type="EMBL" id="ONH69073.1"/>
    </source>
</evidence>
<protein>
    <recommendedName>
        <fullName evidence="3 8">ER membrane protein complex subunit 4</fullName>
    </recommendedName>
</protein>
<feature type="compositionally biased region" description="Polar residues" evidence="9">
    <location>
        <begin position="23"/>
        <end position="41"/>
    </location>
</feature>
<evidence type="ECO:0000256" key="4">
    <source>
        <dbReference type="ARBA" id="ARBA00022692"/>
    </source>
</evidence>
<dbReference type="OMA" id="QQTFKVI"/>
<keyword evidence="6 10" id="KW-1133">Transmembrane helix</keyword>
<evidence type="ECO:0000256" key="8">
    <source>
        <dbReference type="PIRNR" id="PIRNR017207"/>
    </source>
</evidence>
<gene>
    <name evidence="12" type="ORF">BON22_1170</name>
    <name evidence="11" type="ORF">CYFA0S_18e00188g</name>
</gene>
<accession>A0A061B688</accession>
<evidence type="ECO:0000256" key="3">
    <source>
        <dbReference type="ARBA" id="ARBA00020820"/>
    </source>
</evidence>
<evidence type="ECO:0000256" key="2">
    <source>
        <dbReference type="ARBA" id="ARBA00007715"/>
    </source>
</evidence>
<feature type="transmembrane region" description="Helical" evidence="10">
    <location>
        <begin position="81"/>
        <end position="102"/>
    </location>
</feature>
<dbReference type="PANTHER" id="PTHR19315">
    <property type="entry name" value="ER MEMBRANE PROTEIN COMPLEX SUBUNIT 4"/>
    <property type="match status" value="1"/>
</dbReference>
<proteinExistence type="inferred from homology"/>
<organism evidence="11">
    <name type="scientific">Cyberlindnera fabianii</name>
    <name type="common">Yeast</name>
    <name type="synonym">Hansenula fabianii</name>
    <dbReference type="NCBI Taxonomy" id="36022"/>
    <lineage>
        <taxon>Eukaryota</taxon>
        <taxon>Fungi</taxon>
        <taxon>Dikarya</taxon>
        <taxon>Ascomycota</taxon>
        <taxon>Saccharomycotina</taxon>
        <taxon>Saccharomycetes</taxon>
        <taxon>Phaffomycetales</taxon>
        <taxon>Phaffomycetaceae</taxon>
        <taxon>Cyberlindnera</taxon>
    </lineage>
</organism>
<dbReference type="VEuPathDB" id="FungiDB:BON22_1170"/>
<dbReference type="EMBL" id="LK052903">
    <property type="protein sequence ID" value="CDR45364.1"/>
    <property type="molecule type" value="Genomic_DNA"/>
</dbReference>
<dbReference type="STRING" id="36022.A0A061B688"/>
<reference evidence="13" key="2">
    <citation type="journal article" date="2017" name="Genome Announc.">
        <title>Genome sequences of Cyberlindnera fabianii 65, Pichia kudriavzevii 129, and Saccharomyces cerevisiae 131 isolated from fermented masau fruits in Zimbabwe.</title>
        <authorList>
            <person name="van Rijswijck I.M.H."/>
            <person name="Derks M.F.L."/>
            <person name="Abee T."/>
            <person name="de Ridder D."/>
            <person name="Smid E.J."/>
        </authorList>
    </citation>
    <scope>NUCLEOTIDE SEQUENCE [LARGE SCALE GENOMIC DNA]</scope>
    <source>
        <strain evidence="13">65</strain>
    </source>
</reference>
<keyword evidence="7 8" id="KW-0472">Membrane</keyword>
<dbReference type="PIRSF" id="PIRSF017207">
    <property type="entry name" value="UCP017207_TM-p85"/>
    <property type="match status" value="1"/>
</dbReference>
<keyword evidence="5" id="KW-0256">Endoplasmic reticulum</keyword>
<evidence type="ECO:0000313" key="13">
    <source>
        <dbReference type="Proteomes" id="UP000189513"/>
    </source>
</evidence>
<evidence type="ECO:0000313" key="11">
    <source>
        <dbReference type="EMBL" id="CDR45364.1"/>
    </source>
</evidence>
<evidence type="ECO:0000256" key="5">
    <source>
        <dbReference type="ARBA" id="ARBA00022824"/>
    </source>
</evidence>
<evidence type="ECO:0000256" key="10">
    <source>
        <dbReference type="SAM" id="Phobius"/>
    </source>
</evidence>
<comment type="subcellular location">
    <subcellularLocation>
        <location evidence="1">Endoplasmic reticulum membrane</location>
        <topology evidence="1">Multi-pass membrane protein</topology>
    </subcellularLocation>
</comment>
<evidence type="ECO:0000256" key="6">
    <source>
        <dbReference type="ARBA" id="ARBA00022989"/>
    </source>
</evidence>
<dbReference type="Pfam" id="PF06417">
    <property type="entry name" value="EMC4"/>
    <property type="match status" value="1"/>
</dbReference>
<dbReference type="Proteomes" id="UP000189513">
    <property type="component" value="Unassembled WGS sequence"/>
</dbReference>
<dbReference type="GO" id="GO:0005789">
    <property type="term" value="C:endoplasmic reticulum membrane"/>
    <property type="evidence" value="ECO:0007669"/>
    <property type="project" value="UniProtKB-SubCell"/>
</dbReference>
<feature type="region of interest" description="Disordered" evidence="9">
    <location>
        <begin position="20"/>
        <end position="41"/>
    </location>
</feature>
<evidence type="ECO:0000256" key="7">
    <source>
        <dbReference type="ARBA" id="ARBA00023136"/>
    </source>
</evidence>
<keyword evidence="4 10" id="KW-0812">Transmembrane</keyword>
<comment type="similarity">
    <text evidence="2 8">Belongs to the EMC4 family.</text>
</comment>
<sequence>MSWYQDLTTPIRRKPLERVESPQGFQDQTRGKNNTTVTPAPQQKQIDALKVTKAWEIATGPAKQIPMNLFMSYMSGNSLQIIPITMTLMLFSNAFSAIIAVNTAFTGLESEKTSNDLKLAKLTYLFFQLCVIGIGVWKLNNMGLIPNRTGDWLSWEEPTIYLQRVL</sequence>
<feature type="transmembrane region" description="Helical" evidence="10">
    <location>
        <begin position="122"/>
        <end position="139"/>
    </location>
</feature>
<reference evidence="12" key="3">
    <citation type="submission" date="2017-01" db="EMBL/GenBank/DDBJ databases">
        <authorList>
            <person name="Mah S.A."/>
            <person name="Swanson W.J."/>
            <person name="Moy G.W."/>
            <person name="Vacquier V.D."/>
        </authorList>
    </citation>
    <scope>NUCLEOTIDE SEQUENCE [LARGE SCALE GENOMIC DNA]</scope>
    <source>
        <strain evidence="12">65</strain>
    </source>
</reference>
<dbReference type="InterPro" id="IPR009445">
    <property type="entry name" value="TMEM85/Emc4"/>
</dbReference>
<dbReference type="EMBL" id="MPUK01000002">
    <property type="protein sequence ID" value="ONH69073.1"/>
    <property type="molecule type" value="Genomic_DNA"/>
</dbReference>